<dbReference type="SUPFAM" id="SSF55729">
    <property type="entry name" value="Acyl-CoA N-acyltransferases (Nat)"/>
    <property type="match status" value="1"/>
</dbReference>
<evidence type="ECO:0000313" key="2">
    <source>
        <dbReference type="Proteomes" id="UP000675554"/>
    </source>
</evidence>
<dbReference type="Proteomes" id="UP000675554">
    <property type="component" value="Unassembled WGS sequence"/>
</dbReference>
<evidence type="ECO:0008006" key="3">
    <source>
        <dbReference type="Google" id="ProtNLM"/>
    </source>
</evidence>
<evidence type="ECO:0000313" key="1">
    <source>
        <dbReference type="EMBL" id="MBR7674004.1"/>
    </source>
</evidence>
<reference evidence="1" key="1">
    <citation type="submission" date="2021-04" db="EMBL/GenBank/DDBJ databases">
        <title>Sequencing of actinobacteria type strains.</title>
        <authorList>
            <person name="Nguyen G.-S."/>
            <person name="Wentzel A."/>
        </authorList>
    </citation>
    <scope>NUCLEOTIDE SEQUENCE</scope>
    <source>
        <strain evidence="1">DSM 42095</strain>
    </source>
</reference>
<comment type="caution">
    <text evidence="1">The sequence shown here is derived from an EMBL/GenBank/DDBJ whole genome shotgun (WGS) entry which is preliminary data.</text>
</comment>
<name>A0A8T4IXN9_9ACTN</name>
<feature type="non-terminal residue" evidence="1">
    <location>
        <position position="87"/>
    </location>
</feature>
<proteinExistence type="predicted"/>
<organism evidence="1 2">
    <name type="scientific">Streptomyces daliensis</name>
    <dbReference type="NCBI Taxonomy" id="299421"/>
    <lineage>
        <taxon>Bacteria</taxon>
        <taxon>Bacillati</taxon>
        <taxon>Actinomycetota</taxon>
        <taxon>Actinomycetes</taxon>
        <taxon>Kitasatosporales</taxon>
        <taxon>Streptomycetaceae</taxon>
        <taxon>Streptomyces</taxon>
    </lineage>
</organism>
<accession>A0A8T4IXN9</accession>
<gene>
    <name evidence="1" type="ORF">KDA82_13460</name>
</gene>
<sequence>MRHARWEPVTADNYEAVIELEVREEQRDFVAPNVRSLADAWAHPTARPLALLAEEELAGFALLAPVPSQPRTIALIRFMIDRRFQHR</sequence>
<dbReference type="AlphaFoldDB" id="A0A8T4IXN9"/>
<dbReference type="InterPro" id="IPR016181">
    <property type="entry name" value="Acyl_CoA_acyltransferase"/>
</dbReference>
<keyword evidence="2" id="KW-1185">Reference proteome</keyword>
<dbReference type="EMBL" id="JAGSMN010000288">
    <property type="protein sequence ID" value="MBR7674004.1"/>
    <property type="molecule type" value="Genomic_DNA"/>
</dbReference>
<protein>
    <recommendedName>
        <fullName evidence="3">GNAT family N-acetyltransferase</fullName>
    </recommendedName>
</protein>